<evidence type="ECO:0000313" key="4">
    <source>
        <dbReference type="EMBL" id="SEJ41481.1"/>
    </source>
</evidence>
<feature type="chain" id="PRO_5011553493" description="LTD domain-containing protein" evidence="1">
    <location>
        <begin position="19"/>
        <end position="1054"/>
    </location>
</feature>
<evidence type="ECO:0000256" key="1">
    <source>
        <dbReference type="SAM" id="SignalP"/>
    </source>
</evidence>
<dbReference type="InterPro" id="IPR035986">
    <property type="entry name" value="PKD_dom_sf"/>
</dbReference>
<dbReference type="SUPFAM" id="SSF49299">
    <property type="entry name" value="PKD domain"/>
    <property type="match status" value="1"/>
</dbReference>
<dbReference type="Gene3D" id="3.60.10.10">
    <property type="entry name" value="Endonuclease/exonuclease/phosphatase"/>
    <property type="match status" value="1"/>
</dbReference>
<dbReference type="Gene3D" id="2.60.40.10">
    <property type="entry name" value="Immunoglobulins"/>
    <property type="match status" value="1"/>
</dbReference>
<dbReference type="PANTHER" id="PTHR42834">
    <property type="entry name" value="ENDONUCLEASE/EXONUCLEASE/PHOSPHATASE FAMILY PROTEIN (AFU_ORTHOLOGUE AFUA_3G09210)"/>
    <property type="match status" value="1"/>
</dbReference>
<dbReference type="PROSITE" id="PS51841">
    <property type="entry name" value="LTD"/>
    <property type="match status" value="1"/>
</dbReference>
<dbReference type="InterPro" id="IPR022409">
    <property type="entry name" value="PKD/Chitinase_dom"/>
</dbReference>
<name>A0A1H6YJL9_9DEIO</name>
<dbReference type="Proteomes" id="UP000199223">
    <property type="component" value="Unassembled WGS sequence"/>
</dbReference>
<dbReference type="STRING" id="856736.SAMN04488058_107142"/>
<evidence type="ECO:0000259" key="2">
    <source>
        <dbReference type="PROSITE" id="PS50093"/>
    </source>
</evidence>
<dbReference type="NCBIfam" id="NF033681">
    <property type="entry name" value="ExeM_NucH_DNase"/>
    <property type="match status" value="1"/>
</dbReference>
<dbReference type="Pfam" id="PF00801">
    <property type="entry name" value="PKD"/>
    <property type="match status" value="1"/>
</dbReference>
<evidence type="ECO:0000313" key="5">
    <source>
        <dbReference type="Proteomes" id="UP000199223"/>
    </source>
</evidence>
<dbReference type="InterPro" id="IPR005135">
    <property type="entry name" value="Endo/exonuclease/phosphatase"/>
</dbReference>
<dbReference type="Pfam" id="PF00932">
    <property type="entry name" value="LTD"/>
    <property type="match status" value="1"/>
</dbReference>
<sequence length="1054" mass="108469">MRLYSAPAALLSVSLLLAACGQPTVPATTSAASTTVVTSSVSALSAQASAPGVTLRSQGMSTPTLALTLPAGVEFVTVELTGGKLEAPRVYTARVQGGSVRLSLSGLPKGDPKYTLTIRAYDKEGGAVLYRSQAEVNFASGKVSGSLVPQRLNETVTVVASPVLAKTNTLVAKLGDLTQTMNVEGGQATARFENIPTASGLTVTVTGTAADGQLTQTGSATFTLSEGGATVNVPLTEVASCPVSATPVTAIPAVQGSGAASPLVGQTVTVRGVVTADFQSGLRGFFVQDRAGDGDAATSDGVFVFTGSAPQTVQPGDLVQLSGTVKEFFGTTQIDTVTAFAACASGLKVEPVTVGAPFTDLERYEGMVITIPETLTVTDNFGLGRYGELGLSAGGRLFNPTNGNVQTTLEQNNARRIVLDDANTAQNPAQLPYLSAEGTRRTGDTVSGLTGVLHYANNAFKVEPTVAPTFVNANPRPAQPKDVGGSLKVAGANVLNYFTTFGPSDRGANSAYEFARQKAKVIASLKGLDADVVTLMEVQNNGDAALSDLVTSLNAAYGTDTYAAVQTGTIGTDAIKVAIIYKPARVTPIGGFVIDPDPIHSRPPLAQTFQDKGTGGVFTVVANHFKSKGSCPNTGDVDRGEGCWNELRVQQSQRLLTFVDTLKARSGDQDVLLMGDFNAYGAEAPIRTLTSGGFVSENLRIPAEERYSYQFGGQFGYLDHALASSSLDTQVTGVTEWHINADEPTLIDYNVEFKQNPECRTSTCTSPDLYQPTPYRASDHDPVLIGLNLNRDEVREVLSVSVSGPDTVQAGAPYTLSLTPSQAPETLTVNWGDGSTETLSAAATSATHTYANAGAFTVTVTATRQGQQAQATKALSVTAAPGTGGGSGKLVISQIYGGGGNAGATYTNDFIEIFNAGGAAVNLGSYSVQYASATGTSWAVTPLTSVNLAPGQYYLVQQAKGTGGTTPLPTPDASGNIAMAGGAGQVVLAETTARVGSKDDASVRDYVAYSGLGNTTAAVRAGSGCTDTDSAADFTATAPSPRNTSTALNVCTAP</sequence>
<dbReference type="PANTHER" id="PTHR42834:SF1">
    <property type="entry name" value="ENDONUCLEASE_EXONUCLEASE_PHOSPHATASE FAMILY PROTEIN (AFU_ORTHOLOGUE AFUA_3G09210)"/>
    <property type="match status" value="1"/>
</dbReference>
<dbReference type="CDD" id="cd04486">
    <property type="entry name" value="YhcR_OBF_like"/>
    <property type="match status" value="1"/>
</dbReference>
<dbReference type="InterPro" id="IPR036691">
    <property type="entry name" value="Endo/exonu/phosph_ase_sf"/>
</dbReference>
<dbReference type="Pfam" id="PF03372">
    <property type="entry name" value="Exo_endo_phos"/>
    <property type="match status" value="1"/>
</dbReference>
<feature type="domain" description="PKD" evidence="2">
    <location>
        <begin position="797"/>
        <end position="884"/>
    </location>
</feature>
<dbReference type="CDD" id="cd10283">
    <property type="entry name" value="MnuA_DNase1-like"/>
    <property type="match status" value="1"/>
</dbReference>
<dbReference type="InterPro" id="IPR036415">
    <property type="entry name" value="Lamin_tail_dom_sf"/>
</dbReference>
<dbReference type="GO" id="GO:0003824">
    <property type="term" value="F:catalytic activity"/>
    <property type="evidence" value="ECO:0007669"/>
    <property type="project" value="InterPro"/>
</dbReference>
<keyword evidence="1" id="KW-0732">Signal</keyword>
<dbReference type="PROSITE" id="PS50093">
    <property type="entry name" value="PKD"/>
    <property type="match status" value="1"/>
</dbReference>
<proteinExistence type="predicted"/>
<dbReference type="EMBL" id="FNZA01000007">
    <property type="protein sequence ID" value="SEJ41481.1"/>
    <property type="molecule type" value="Genomic_DNA"/>
</dbReference>
<dbReference type="SUPFAM" id="SSF56219">
    <property type="entry name" value="DNase I-like"/>
    <property type="match status" value="1"/>
</dbReference>
<feature type="domain" description="LTD" evidence="3">
    <location>
        <begin position="874"/>
        <end position="1038"/>
    </location>
</feature>
<dbReference type="RefSeq" id="WP_092264450.1">
    <property type="nucleotide sequence ID" value="NZ_FNZA01000007.1"/>
</dbReference>
<dbReference type="InterPro" id="IPR001322">
    <property type="entry name" value="Lamin_tail_dom"/>
</dbReference>
<evidence type="ECO:0008006" key="6">
    <source>
        <dbReference type="Google" id="ProtNLM"/>
    </source>
</evidence>
<organism evidence="4 5">
    <name type="scientific">Deinococcus reticulitermitis</name>
    <dbReference type="NCBI Taxonomy" id="856736"/>
    <lineage>
        <taxon>Bacteria</taxon>
        <taxon>Thermotogati</taxon>
        <taxon>Deinococcota</taxon>
        <taxon>Deinococci</taxon>
        <taxon>Deinococcales</taxon>
        <taxon>Deinococcaceae</taxon>
        <taxon>Deinococcus</taxon>
    </lineage>
</organism>
<feature type="signal peptide" evidence="1">
    <location>
        <begin position="1"/>
        <end position="18"/>
    </location>
</feature>
<dbReference type="InterPro" id="IPR013783">
    <property type="entry name" value="Ig-like_fold"/>
</dbReference>
<dbReference type="PROSITE" id="PS51257">
    <property type="entry name" value="PROKAR_LIPOPROTEIN"/>
    <property type="match status" value="1"/>
</dbReference>
<dbReference type="AlphaFoldDB" id="A0A1H6YJL9"/>
<dbReference type="InterPro" id="IPR047971">
    <property type="entry name" value="ExeM-like"/>
</dbReference>
<accession>A0A1H6YJL9</accession>
<reference evidence="5" key="1">
    <citation type="submission" date="2016-10" db="EMBL/GenBank/DDBJ databases">
        <authorList>
            <person name="Varghese N."/>
            <person name="Submissions S."/>
        </authorList>
    </citation>
    <scope>NUCLEOTIDE SEQUENCE [LARGE SCALE GENOMIC DNA]</scope>
    <source>
        <strain evidence="5">CGMCC 1.10218</strain>
    </source>
</reference>
<dbReference type="OrthoDB" id="9801679at2"/>
<dbReference type="CDD" id="cd00146">
    <property type="entry name" value="PKD"/>
    <property type="match status" value="1"/>
</dbReference>
<dbReference type="InterPro" id="IPR000601">
    <property type="entry name" value="PKD_dom"/>
</dbReference>
<evidence type="ECO:0000259" key="3">
    <source>
        <dbReference type="PROSITE" id="PS51841"/>
    </source>
</evidence>
<keyword evidence="5" id="KW-1185">Reference proteome</keyword>
<gene>
    <name evidence="4" type="ORF">SAMN04488058_107142</name>
</gene>
<dbReference type="SUPFAM" id="SSF74853">
    <property type="entry name" value="Lamin A/C globular tail domain"/>
    <property type="match status" value="1"/>
</dbReference>
<dbReference type="SMART" id="SM00089">
    <property type="entry name" value="PKD"/>
    <property type="match status" value="1"/>
</dbReference>
<protein>
    <recommendedName>
        <fullName evidence="6">LTD domain-containing protein</fullName>
    </recommendedName>
</protein>